<keyword evidence="8" id="KW-0732">Signal</keyword>
<dbReference type="GO" id="GO:0016020">
    <property type="term" value="C:membrane"/>
    <property type="evidence" value="ECO:0007669"/>
    <property type="project" value="UniProtKB-SubCell"/>
</dbReference>
<comment type="subcellular location">
    <subcellularLocation>
        <location evidence="1">Membrane</location>
        <topology evidence="1">Multi-pass membrane protein</topology>
    </subcellularLocation>
</comment>
<dbReference type="Proteomes" id="UP000324629">
    <property type="component" value="Unassembled WGS sequence"/>
</dbReference>
<evidence type="ECO:0000256" key="6">
    <source>
        <dbReference type="ARBA" id="ARBA00022989"/>
    </source>
</evidence>
<keyword evidence="7" id="KW-0472">Membrane</keyword>
<dbReference type="Pfam" id="PF10034">
    <property type="entry name" value="Dpy19"/>
    <property type="match status" value="1"/>
</dbReference>
<accession>A0A5J4NKB7</accession>
<keyword evidence="4" id="KW-0808">Transferase</keyword>
<name>A0A5J4NKB7_9TREM</name>
<organism evidence="10 11">
    <name type="scientific">Paragonimus westermani</name>
    <dbReference type="NCBI Taxonomy" id="34504"/>
    <lineage>
        <taxon>Eukaryota</taxon>
        <taxon>Metazoa</taxon>
        <taxon>Spiralia</taxon>
        <taxon>Lophotrochozoa</taxon>
        <taxon>Platyhelminthes</taxon>
        <taxon>Trematoda</taxon>
        <taxon>Digenea</taxon>
        <taxon>Plagiorchiida</taxon>
        <taxon>Troglotremata</taxon>
        <taxon>Troglotrematidae</taxon>
        <taxon>Paragonimus</taxon>
    </lineage>
</organism>
<keyword evidence="3" id="KW-0328">Glycosyltransferase</keyword>
<keyword evidence="11" id="KW-1185">Reference proteome</keyword>
<dbReference type="PANTHER" id="PTHR15730">
    <property type="entry name" value="EXPERIMENTAL AUTOIMMUNE PROSTATITIS ANTIGEN 2-RELATED"/>
    <property type="match status" value="1"/>
</dbReference>
<evidence type="ECO:0000259" key="9">
    <source>
        <dbReference type="PROSITE" id="PS51723"/>
    </source>
</evidence>
<dbReference type="Gene3D" id="2.60.120.260">
    <property type="entry name" value="Galactose-binding domain-like"/>
    <property type="match status" value="1"/>
</dbReference>
<feature type="domain" description="Peptidase M60" evidence="9">
    <location>
        <begin position="275"/>
        <end position="575"/>
    </location>
</feature>
<reference evidence="10 11" key="1">
    <citation type="journal article" date="2019" name="Gigascience">
        <title>Whole-genome sequence of the oriental lung fluke Paragonimus westermani.</title>
        <authorList>
            <person name="Oey H."/>
            <person name="Zakrzewski M."/>
            <person name="Narain K."/>
            <person name="Devi K.R."/>
            <person name="Agatsuma T."/>
            <person name="Nawaratna S."/>
            <person name="Gobert G.N."/>
            <person name="Jones M.K."/>
            <person name="Ragan M.A."/>
            <person name="McManus D.P."/>
            <person name="Krause L."/>
        </authorList>
    </citation>
    <scope>NUCLEOTIDE SEQUENCE [LARGE SCALE GENOMIC DNA]</scope>
    <source>
        <strain evidence="10 11">IND2009</strain>
    </source>
</reference>
<dbReference type="EMBL" id="QNGE01002254">
    <property type="protein sequence ID" value="KAA3675901.1"/>
    <property type="molecule type" value="Genomic_DNA"/>
</dbReference>
<feature type="signal peptide" evidence="8">
    <location>
        <begin position="1"/>
        <end position="20"/>
    </location>
</feature>
<dbReference type="AlphaFoldDB" id="A0A5J4NKB7"/>
<comment type="similarity">
    <text evidence="2">Belongs to the dpy-19 family.</text>
</comment>
<evidence type="ECO:0000256" key="1">
    <source>
        <dbReference type="ARBA" id="ARBA00004141"/>
    </source>
</evidence>
<feature type="chain" id="PRO_5023938872" description="Peptidase M60 domain-containing protein" evidence="8">
    <location>
        <begin position="21"/>
        <end position="932"/>
    </location>
</feature>
<proteinExistence type="inferred from homology"/>
<dbReference type="PANTHER" id="PTHR15730:SF5">
    <property type="entry name" value="SI:CH211-210B2.2-RELATED"/>
    <property type="match status" value="1"/>
</dbReference>
<dbReference type="InterPro" id="IPR042279">
    <property type="entry name" value="Pep_M60_3"/>
</dbReference>
<sequence length="932" mass="106098">MLVITVLKFILPFLIQEATGQWRVKETNVALHKTVRGLGFYMKSLVDGDNQTMAVPDSSEYRAAFFVDLGAVYELSSINLYGQSFQFEDRIGLNVPFSVFTWANYTPICDMDLQYPWNLVKGDLRFTRDQEKLVLSGPMTAQYIIVMMDRRNPGTKATLAERLKMGAQSWSYFKSSRIFNPDQPEDLTTVEVQTAIKQIIDNYGEYFAHNAPCDWKPYIIASSTFTAMLNYNNVILSQRGENITRLPAFSRIMGDVHPRANPTSYSVMLKVTAKSNFFPIGAYAKAGEAFRYQVEESSPHALSDFGIRVNPQTDTVYETHKNLTRWPIMTSNQVLQAQGSFASPVGGVITLQLPANSSITIRLKNVYRYAWFDIRNPRSIQTWNREQLKHQYVPFTMVMGDRLITMLETSTIMEMNKENMLFSVNYFDNVVKMIHNYRGTDFRSAPFLGFVVDEQIYHGGGHAGWPGEPMMGHKYWGPFFQDMNMIKSGKSLDITHEIGHNLQPYEVTFMNGTEVTCDIFMPLVHSFLLNISAYEYGVSPGLGEDDMKQLVKDWKGNKYTGVKLAYYNILGHYFSHGLVGNALTTVFADHVQLADEREKTNYWVKLISVEAGYDLVPFHRLWNFPIDRNTTNATQHLPCFFPDDQLTKQVPTLVNRILREYGKPCSRQRPKVVQFKGDLMHGVNRGDKQFIFIRAVSMSKDLFVTISNYVLFAGADIGSGSVSGIIMFSMMCTEEHEAERAIRGQFSAYNDEVLLDWFQSLPPMWKTTVGYNMPWVIAGPMSTLGGLRLMLPSAAPYPTTQWSAPGSQSSAGFAFTNHPHYESAQLRERTVLAYAIYSRRSVHEVWKIYHQQLHANFVIMDAHSCRPRDGCSNPELFDLIDSHLIGQPALCQALMQPQVVHDALTPSEWKPYFDVVYVDLHTGRVVLFVRPG</sequence>
<evidence type="ECO:0000256" key="2">
    <source>
        <dbReference type="ARBA" id="ARBA00008744"/>
    </source>
</evidence>
<protein>
    <recommendedName>
        <fullName evidence="9">Peptidase M60 domain-containing protein</fullName>
    </recommendedName>
</protein>
<evidence type="ECO:0000256" key="4">
    <source>
        <dbReference type="ARBA" id="ARBA00022679"/>
    </source>
</evidence>
<comment type="caution">
    <text evidence="10">The sequence shown here is derived from an EMBL/GenBank/DDBJ whole genome shotgun (WGS) entry which is preliminary data.</text>
</comment>
<evidence type="ECO:0000256" key="7">
    <source>
        <dbReference type="ARBA" id="ARBA00023136"/>
    </source>
</evidence>
<keyword evidence="6" id="KW-1133">Transmembrane helix</keyword>
<evidence type="ECO:0000313" key="11">
    <source>
        <dbReference type="Proteomes" id="UP000324629"/>
    </source>
</evidence>
<dbReference type="SMART" id="SM01276">
    <property type="entry name" value="M60-like"/>
    <property type="match status" value="1"/>
</dbReference>
<evidence type="ECO:0000313" key="10">
    <source>
        <dbReference type="EMBL" id="KAA3675901.1"/>
    </source>
</evidence>
<evidence type="ECO:0000256" key="5">
    <source>
        <dbReference type="ARBA" id="ARBA00022692"/>
    </source>
</evidence>
<evidence type="ECO:0000256" key="3">
    <source>
        <dbReference type="ARBA" id="ARBA00022676"/>
    </source>
</evidence>
<dbReference type="Gene3D" id="1.10.390.30">
    <property type="entry name" value="Peptidase M60, enhancin-like domain 3"/>
    <property type="match status" value="1"/>
</dbReference>
<gene>
    <name evidence="10" type="ORF">DEA37_0004037</name>
</gene>
<dbReference type="Pfam" id="PF13402">
    <property type="entry name" value="Peptidase_M60"/>
    <property type="match status" value="1"/>
</dbReference>
<dbReference type="PROSITE" id="PS51723">
    <property type="entry name" value="PEPTIDASE_M60"/>
    <property type="match status" value="1"/>
</dbReference>
<dbReference type="InterPro" id="IPR031161">
    <property type="entry name" value="Peptidase_M60_dom"/>
</dbReference>
<dbReference type="Gene3D" id="3.40.390.80">
    <property type="entry name" value="Peptidase M60, enhancin-like domain 2"/>
    <property type="match status" value="1"/>
</dbReference>
<dbReference type="InterPro" id="IPR051244">
    <property type="entry name" value="TCAF"/>
</dbReference>
<dbReference type="InterPro" id="IPR018732">
    <property type="entry name" value="Dpy-19/Dpy-19-like"/>
</dbReference>
<dbReference type="GO" id="GO:0016757">
    <property type="term" value="F:glycosyltransferase activity"/>
    <property type="evidence" value="ECO:0007669"/>
    <property type="project" value="UniProtKB-KW"/>
</dbReference>
<evidence type="ECO:0000256" key="8">
    <source>
        <dbReference type="SAM" id="SignalP"/>
    </source>
</evidence>
<keyword evidence="5" id="KW-0812">Transmembrane</keyword>